<sequence>MTAPMIEVSNVTRHFRRKPDLAERLAMRAGLASPPPTVHALDGVSLSIDRGEVVGLVGESGCGKSTLGRIVAGMLPVTSGTVSREGRDIATLRGAEERAMRLATQIIFQDPMSSLNPRKKVVDIIGEAPRLHGLAERRDVRATVEGLMAQVGLDPAMIDRYPHQFSGGQRQRIGIARALAVNPDFLICDESIAALDVSIQAQVINLLVKLRQDLSLTLLFISHDLSVVRYISDRVVIMYLGRVVETAPTDRIFAAARHPYTQALLEEIPRIDRRGHRFSSVKGEIPSPVNPPQGCHFHPRCPLAMDRCRVERPVLTKASPDHAVACHLDGGTGRPLTNAGVKTGDLTPTS</sequence>
<comment type="subcellular location">
    <subcellularLocation>
        <location evidence="1">Cell inner membrane</location>
        <topology evidence="1">Peripheral membrane protein</topology>
    </subcellularLocation>
</comment>
<evidence type="ECO:0000256" key="1">
    <source>
        <dbReference type="ARBA" id="ARBA00004417"/>
    </source>
</evidence>
<evidence type="ECO:0000256" key="4">
    <source>
        <dbReference type="ARBA" id="ARBA00022741"/>
    </source>
</evidence>
<keyword evidence="7" id="KW-0614">Plasmid</keyword>
<dbReference type="NCBIfam" id="TIGR01727">
    <property type="entry name" value="oligo_HPY"/>
    <property type="match status" value="1"/>
</dbReference>
<dbReference type="PANTHER" id="PTHR43776">
    <property type="entry name" value="TRANSPORT ATP-BINDING PROTEIN"/>
    <property type="match status" value="1"/>
</dbReference>
<geneLocation type="plasmid" evidence="7 8">
    <name>p-SCP4</name>
</geneLocation>
<evidence type="ECO:0000313" key="8">
    <source>
        <dbReference type="Proteomes" id="UP000596387"/>
    </source>
</evidence>
<protein>
    <submittedName>
        <fullName evidence="7">ATP-binding cassette domain-containing protein</fullName>
    </submittedName>
</protein>
<dbReference type="InterPro" id="IPR003593">
    <property type="entry name" value="AAA+_ATPase"/>
</dbReference>
<proteinExistence type="inferred from homology"/>
<dbReference type="PANTHER" id="PTHR43776:SF7">
    <property type="entry name" value="D,D-DIPEPTIDE TRANSPORT ATP-BINDING PROTEIN DDPF-RELATED"/>
    <property type="match status" value="1"/>
</dbReference>
<dbReference type="Pfam" id="PF00005">
    <property type="entry name" value="ABC_tran"/>
    <property type="match status" value="1"/>
</dbReference>
<dbReference type="PROSITE" id="PS00211">
    <property type="entry name" value="ABC_TRANSPORTER_1"/>
    <property type="match status" value="1"/>
</dbReference>
<dbReference type="Pfam" id="PF08352">
    <property type="entry name" value="oligo_HPY"/>
    <property type="match status" value="1"/>
</dbReference>
<dbReference type="EMBL" id="CP047170">
    <property type="protein sequence ID" value="QRF69234.1"/>
    <property type="molecule type" value="Genomic_DNA"/>
</dbReference>
<accession>A0ABX7FI01</accession>
<keyword evidence="8" id="KW-1185">Reference proteome</keyword>
<reference evidence="7 8" key="1">
    <citation type="submission" date="2019-12" db="EMBL/GenBank/DDBJ databases">
        <title>Complete Genome Sequence of a Quorum-Sensing Bacterium,Rhodobacteraceae bacterium C31, Isolated from a marine microalgae symbiotic bacteria.</title>
        <authorList>
            <person name="Zhang Y."/>
        </authorList>
    </citation>
    <scope>NUCLEOTIDE SEQUENCE [LARGE SCALE GENOMIC DNA]</scope>
    <source>
        <strain evidence="7 8">C31</strain>
        <plasmid evidence="7 8">p-SCP4</plasmid>
    </source>
</reference>
<dbReference type="InterPro" id="IPR013563">
    <property type="entry name" value="Oligopep_ABC_C"/>
</dbReference>
<feature type="domain" description="ABC transporter" evidence="6">
    <location>
        <begin position="6"/>
        <end position="265"/>
    </location>
</feature>
<dbReference type="PROSITE" id="PS50893">
    <property type="entry name" value="ABC_TRANSPORTER_2"/>
    <property type="match status" value="1"/>
</dbReference>
<evidence type="ECO:0000259" key="6">
    <source>
        <dbReference type="PROSITE" id="PS50893"/>
    </source>
</evidence>
<evidence type="ECO:0000256" key="3">
    <source>
        <dbReference type="ARBA" id="ARBA00022448"/>
    </source>
</evidence>
<gene>
    <name evidence="7" type="ORF">GQA70_23120</name>
</gene>
<dbReference type="RefSeq" id="WP_023848963.1">
    <property type="nucleotide sequence ID" value="NZ_CP047170.1"/>
</dbReference>
<dbReference type="SMART" id="SM00382">
    <property type="entry name" value="AAA"/>
    <property type="match status" value="1"/>
</dbReference>
<dbReference type="InterPro" id="IPR003439">
    <property type="entry name" value="ABC_transporter-like_ATP-bd"/>
</dbReference>
<keyword evidence="4" id="KW-0547">Nucleotide-binding</keyword>
<name>A0ABX7FI01_9RHOB</name>
<keyword evidence="3" id="KW-0813">Transport</keyword>
<dbReference type="InterPro" id="IPR050319">
    <property type="entry name" value="ABC_transp_ATP-bind"/>
</dbReference>
<evidence type="ECO:0000256" key="5">
    <source>
        <dbReference type="ARBA" id="ARBA00022840"/>
    </source>
</evidence>
<dbReference type="InterPro" id="IPR027417">
    <property type="entry name" value="P-loop_NTPase"/>
</dbReference>
<dbReference type="InterPro" id="IPR017871">
    <property type="entry name" value="ABC_transporter-like_CS"/>
</dbReference>
<keyword evidence="5 7" id="KW-0067">ATP-binding</keyword>
<dbReference type="GO" id="GO:0005524">
    <property type="term" value="F:ATP binding"/>
    <property type="evidence" value="ECO:0007669"/>
    <property type="project" value="UniProtKB-KW"/>
</dbReference>
<dbReference type="Gene3D" id="3.40.50.300">
    <property type="entry name" value="P-loop containing nucleotide triphosphate hydrolases"/>
    <property type="match status" value="1"/>
</dbReference>
<comment type="similarity">
    <text evidence="2">Belongs to the ABC transporter superfamily.</text>
</comment>
<organism evidence="7 8">
    <name type="scientific">Ponticoccus alexandrii</name>
    <dbReference type="NCBI Taxonomy" id="1943633"/>
    <lineage>
        <taxon>Bacteria</taxon>
        <taxon>Pseudomonadati</taxon>
        <taxon>Pseudomonadota</taxon>
        <taxon>Alphaproteobacteria</taxon>
        <taxon>Rhodobacterales</taxon>
        <taxon>Roseobacteraceae</taxon>
        <taxon>Ponticoccus</taxon>
    </lineage>
</organism>
<evidence type="ECO:0000256" key="2">
    <source>
        <dbReference type="ARBA" id="ARBA00005417"/>
    </source>
</evidence>
<evidence type="ECO:0000313" key="7">
    <source>
        <dbReference type="EMBL" id="QRF69234.1"/>
    </source>
</evidence>
<dbReference type="CDD" id="cd03257">
    <property type="entry name" value="ABC_NikE_OppD_transporters"/>
    <property type="match status" value="1"/>
</dbReference>
<dbReference type="SUPFAM" id="SSF52540">
    <property type="entry name" value="P-loop containing nucleoside triphosphate hydrolases"/>
    <property type="match status" value="1"/>
</dbReference>
<dbReference type="Proteomes" id="UP000596387">
    <property type="component" value="Plasmid p-SCP4"/>
</dbReference>